<protein>
    <submittedName>
        <fullName evidence="1">Uncharacterized protein</fullName>
    </submittedName>
</protein>
<proteinExistence type="predicted"/>
<reference evidence="1 2" key="1">
    <citation type="journal article" date="2014" name="Int. J. Syst. Evol. Microbiol.">
        <title>Complete genome sequence of Corynebacterium casei LMG S-19264T (=DSM 44701T), isolated from a smear-ripened cheese.</title>
        <authorList>
            <consortium name="US DOE Joint Genome Institute (JGI-PGF)"/>
            <person name="Walter F."/>
            <person name="Albersmeier A."/>
            <person name="Kalinowski J."/>
            <person name="Ruckert C."/>
        </authorList>
    </citation>
    <scope>NUCLEOTIDE SEQUENCE [LARGE SCALE GENOMIC DNA]</scope>
    <source>
        <strain evidence="1 2">JCM 4677</strain>
    </source>
</reference>
<dbReference type="Proteomes" id="UP000516444">
    <property type="component" value="Chromosome"/>
</dbReference>
<sequence>MNSPPMEQIHRTEHGPEIWAAPEDLSDAWTDHDVEAVAEALRAGGRFDARGNEVADRIF</sequence>
<organism evidence="1 2">
    <name type="scientific">Streptomyces aurantiacus</name>
    <dbReference type="NCBI Taxonomy" id="47760"/>
    <lineage>
        <taxon>Bacteria</taxon>
        <taxon>Bacillati</taxon>
        <taxon>Actinomycetota</taxon>
        <taxon>Actinomycetes</taxon>
        <taxon>Kitasatosporales</taxon>
        <taxon>Streptomycetaceae</taxon>
        <taxon>Streptomyces</taxon>
        <taxon>Streptomyces aurantiacus group</taxon>
    </lineage>
</organism>
<evidence type="ECO:0000313" key="2">
    <source>
        <dbReference type="Proteomes" id="UP000516444"/>
    </source>
</evidence>
<gene>
    <name evidence="1" type="ORF">GCM10017557_11130</name>
</gene>
<evidence type="ECO:0000313" key="1">
    <source>
        <dbReference type="EMBL" id="BCL26254.1"/>
    </source>
</evidence>
<dbReference type="KEGG" id="sgm:GCM10017557_11130"/>
<dbReference type="EMBL" id="AP023440">
    <property type="protein sequence ID" value="BCL26254.1"/>
    <property type="molecule type" value="Genomic_DNA"/>
</dbReference>
<dbReference type="AlphaFoldDB" id="A0A7G1NX97"/>
<keyword evidence="2" id="KW-1185">Reference proteome</keyword>
<accession>A0A7G1NX97</accession>
<name>A0A7G1NX97_9ACTN</name>